<dbReference type="GO" id="GO:0008374">
    <property type="term" value="F:O-acyltransferase activity"/>
    <property type="evidence" value="ECO:0007669"/>
    <property type="project" value="InterPro"/>
</dbReference>
<feature type="transmembrane region" description="Helical" evidence="2">
    <location>
        <begin position="37"/>
        <end position="58"/>
    </location>
</feature>
<gene>
    <name evidence="3" type="ORF">BCR39DRAFT_515473</name>
</gene>
<feature type="compositionally biased region" description="Polar residues" evidence="1">
    <location>
        <begin position="109"/>
        <end position="132"/>
    </location>
</feature>
<feature type="transmembrane region" description="Helical" evidence="2">
    <location>
        <begin position="12"/>
        <end position="31"/>
    </location>
</feature>
<sequence>MSLLPARHAATTTDIFIGFGSVYLLIFSLVLPPSWRILRAGILAPIISIGFLYCGWMVRQKDWADTWGTCCLVTNFAIRTMEWLVFFPAEDNVYRLVTVPTRPSGLINGHNNQQQQPDKATKTTGENSNSTVEPEPIPPPFTLAKFYWASSLFWSWRGIGWNFAPPLSPSSYTEPYTRTSSRISYLRHRFLYYIFVFAIHDINRTFTNCSSAAPFFSGSPGAPRYSDLTEVQKGIYSICVAARIWFSLELTHVLYSLILVSIGGIMGWKGELWTPWGWPPLLGSLSDVWRYPGLGTMWSRTWHHYFRRWLFIFGWIGIGEHILGLPHSGNDARERPSTSKVIQPQPQPQPTPAVSPLLSPNPTTTTASPLLAPTNDSTPTVSGRTSPSHPLPTEPSRRRLNPKTLLSNFIKSLIVFALTAWIHDLSNYVVLLHQADLAGTSTNKVKVNWRDAMVTTPFFMIQPFGLAVEALVKSHWRGWKAKHHPSWRKAEPAWLVFIERSLGFIWTWTWLGWTAGWFVQGLTGIGIYLRDGGATQPEMFSLLGGLLYGRWKH</sequence>
<reference evidence="3 4" key="1">
    <citation type="submission" date="2016-07" db="EMBL/GenBank/DDBJ databases">
        <title>Pervasive Adenine N6-methylation of Active Genes in Fungi.</title>
        <authorList>
            <consortium name="DOE Joint Genome Institute"/>
            <person name="Mondo S.J."/>
            <person name="Dannebaum R.O."/>
            <person name="Kuo R.C."/>
            <person name="Labutti K."/>
            <person name="Haridas S."/>
            <person name="Kuo A."/>
            <person name="Salamov A."/>
            <person name="Ahrendt S.R."/>
            <person name="Lipzen A."/>
            <person name="Sullivan W."/>
            <person name="Andreopoulos W.B."/>
            <person name="Clum A."/>
            <person name="Lindquist E."/>
            <person name="Daum C."/>
            <person name="Ramamoorthy G.K."/>
            <person name="Gryganskyi A."/>
            <person name="Culley D."/>
            <person name="Magnuson J.K."/>
            <person name="James T.Y."/>
            <person name="O'Malley M.A."/>
            <person name="Stajich J.E."/>
            <person name="Spatafora J.W."/>
            <person name="Visel A."/>
            <person name="Grigoriev I.V."/>
        </authorList>
    </citation>
    <scope>NUCLEOTIDE SEQUENCE [LARGE SCALE GENOMIC DNA]</scope>
    <source>
        <strain evidence="3 4">68-887.2</strain>
    </source>
</reference>
<accession>A0A1Y2BJE7</accession>
<evidence type="ECO:0000313" key="3">
    <source>
        <dbReference type="EMBL" id="ORY34899.1"/>
    </source>
</evidence>
<comment type="caution">
    <text evidence="3">The sequence shown here is derived from an EMBL/GenBank/DDBJ whole genome shotgun (WGS) entry which is preliminary data.</text>
</comment>
<keyword evidence="2" id="KW-0812">Transmembrane</keyword>
<evidence type="ECO:0008006" key="5">
    <source>
        <dbReference type="Google" id="ProtNLM"/>
    </source>
</evidence>
<organism evidence="3 4">
    <name type="scientific">Naematelia encephala</name>
    <dbReference type="NCBI Taxonomy" id="71784"/>
    <lineage>
        <taxon>Eukaryota</taxon>
        <taxon>Fungi</taxon>
        <taxon>Dikarya</taxon>
        <taxon>Basidiomycota</taxon>
        <taxon>Agaricomycotina</taxon>
        <taxon>Tremellomycetes</taxon>
        <taxon>Tremellales</taxon>
        <taxon>Naemateliaceae</taxon>
        <taxon>Naematelia</taxon>
    </lineage>
</organism>
<dbReference type="InterPro" id="IPR044851">
    <property type="entry name" value="Wax_synthase"/>
</dbReference>
<feature type="region of interest" description="Disordered" evidence="1">
    <location>
        <begin position="105"/>
        <end position="134"/>
    </location>
</feature>
<feature type="region of interest" description="Disordered" evidence="1">
    <location>
        <begin position="329"/>
        <end position="399"/>
    </location>
</feature>
<protein>
    <recommendedName>
        <fullName evidence="5">Wax synthase domain-containing protein</fullName>
    </recommendedName>
</protein>
<evidence type="ECO:0000256" key="1">
    <source>
        <dbReference type="SAM" id="MobiDB-lite"/>
    </source>
</evidence>
<dbReference type="GO" id="GO:0006629">
    <property type="term" value="P:lipid metabolic process"/>
    <property type="evidence" value="ECO:0007669"/>
    <property type="project" value="InterPro"/>
</dbReference>
<keyword evidence="2" id="KW-1133">Transmembrane helix</keyword>
<name>A0A1Y2BJE7_9TREE</name>
<dbReference type="PANTHER" id="PTHR31595:SF57">
    <property type="entry name" value="OS04G0481900 PROTEIN"/>
    <property type="match status" value="1"/>
</dbReference>
<feature type="compositionally biased region" description="Polar residues" evidence="1">
    <location>
        <begin position="376"/>
        <end position="388"/>
    </location>
</feature>
<dbReference type="PANTHER" id="PTHR31595">
    <property type="entry name" value="LONG-CHAIN-ALCOHOL O-FATTY-ACYLTRANSFERASE 3-RELATED"/>
    <property type="match status" value="1"/>
</dbReference>
<feature type="compositionally biased region" description="Low complexity" evidence="1">
    <location>
        <begin position="356"/>
        <end position="375"/>
    </location>
</feature>
<dbReference type="OrthoDB" id="1077582at2759"/>
<evidence type="ECO:0000256" key="2">
    <source>
        <dbReference type="SAM" id="Phobius"/>
    </source>
</evidence>
<dbReference type="AlphaFoldDB" id="A0A1Y2BJE7"/>
<dbReference type="Proteomes" id="UP000193986">
    <property type="component" value="Unassembled WGS sequence"/>
</dbReference>
<keyword evidence="4" id="KW-1185">Reference proteome</keyword>
<keyword evidence="2" id="KW-0472">Membrane</keyword>
<dbReference type="InParanoid" id="A0A1Y2BJE7"/>
<evidence type="ECO:0000313" key="4">
    <source>
        <dbReference type="Proteomes" id="UP000193986"/>
    </source>
</evidence>
<dbReference type="EMBL" id="MCFC01000002">
    <property type="protein sequence ID" value="ORY34899.1"/>
    <property type="molecule type" value="Genomic_DNA"/>
</dbReference>
<proteinExistence type="predicted"/>